<evidence type="ECO:0000313" key="1">
    <source>
        <dbReference type="EMBL" id="MFC6790740.1"/>
    </source>
</evidence>
<keyword evidence="2" id="KW-1185">Reference proteome</keyword>
<name>A0ABW2BMB6_9HYPH</name>
<protein>
    <submittedName>
        <fullName evidence="1">Uncharacterized protein</fullName>
    </submittedName>
</protein>
<evidence type="ECO:0000313" key="2">
    <source>
        <dbReference type="Proteomes" id="UP001596292"/>
    </source>
</evidence>
<sequence length="100" mass="10723">MNYRDRGPRSTPCLRCAGNRNGTCGKESRPRYHSLKRAVLSWAILADAPPPEAGAPANEALAIAERLRDQAAAIVDRLIAAIKQGAALDSRLSLSNSVEL</sequence>
<organism evidence="1 2">
    <name type="scientific">Methylobacterium komagatae</name>
    <dbReference type="NCBI Taxonomy" id="374425"/>
    <lineage>
        <taxon>Bacteria</taxon>
        <taxon>Pseudomonadati</taxon>
        <taxon>Pseudomonadota</taxon>
        <taxon>Alphaproteobacteria</taxon>
        <taxon>Hyphomicrobiales</taxon>
        <taxon>Methylobacteriaceae</taxon>
        <taxon>Methylobacterium</taxon>
    </lineage>
</organism>
<proteinExistence type="predicted"/>
<dbReference type="Proteomes" id="UP001596292">
    <property type="component" value="Unassembled WGS sequence"/>
</dbReference>
<dbReference type="EMBL" id="JBHSWN010000001">
    <property type="protein sequence ID" value="MFC6790740.1"/>
    <property type="molecule type" value="Genomic_DNA"/>
</dbReference>
<dbReference type="RefSeq" id="WP_378970877.1">
    <property type="nucleotide sequence ID" value="NZ_JBHSWN010000001.1"/>
</dbReference>
<reference evidence="2" key="1">
    <citation type="journal article" date="2019" name="Int. J. Syst. Evol. Microbiol.">
        <title>The Global Catalogue of Microorganisms (GCM) 10K type strain sequencing project: providing services to taxonomists for standard genome sequencing and annotation.</title>
        <authorList>
            <consortium name="The Broad Institute Genomics Platform"/>
            <consortium name="The Broad Institute Genome Sequencing Center for Infectious Disease"/>
            <person name="Wu L."/>
            <person name="Ma J."/>
        </authorList>
    </citation>
    <scope>NUCLEOTIDE SEQUENCE [LARGE SCALE GENOMIC DNA]</scope>
    <source>
        <strain evidence="2">CCUG 48316</strain>
    </source>
</reference>
<accession>A0ABW2BMB6</accession>
<gene>
    <name evidence="1" type="ORF">ACFQE0_14650</name>
</gene>
<comment type="caution">
    <text evidence="1">The sequence shown here is derived from an EMBL/GenBank/DDBJ whole genome shotgun (WGS) entry which is preliminary data.</text>
</comment>